<dbReference type="Pfam" id="PF06923">
    <property type="entry name" value="GutM"/>
    <property type="match status" value="1"/>
</dbReference>
<comment type="caution">
    <text evidence="1">The sequence shown here is derived from an EMBL/GenBank/DDBJ whole genome shotgun (WGS) entry which is preliminary data.</text>
</comment>
<keyword evidence="1" id="KW-0238">DNA-binding</keyword>
<evidence type="ECO:0000313" key="1">
    <source>
        <dbReference type="EMBL" id="MBB5183142.1"/>
    </source>
</evidence>
<organism evidence="1 2">
    <name type="scientific">Catenisphaera adipataccumulans</name>
    <dbReference type="NCBI Taxonomy" id="700500"/>
    <lineage>
        <taxon>Bacteria</taxon>
        <taxon>Bacillati</taxon>
        <taxon>Bacillota</taxon>
        <taxon>Erysipelotrichia</taxon>
        <taxon>Erysipelotrichales</taxon>
        <taxon>Erysipelotrichaceae</taxon>
        <taxon>Catenisphaera</taxon>
    </lineage>
</organism>
<dbReference type="EMBL" id="JACHHK010000003">
    <property type="protein sequence ID" value="MBB5183142.1"/>
    <property type="molecule type" value="Genomic_DNA"/>
</dbReference>
<keyword evidence="2" id="KW-1185">Reference proteome</keyword>
<dbReference type="AlphaFoldDB" id="A0A7W8FXN5"/>
<reference evidence="1 2" key="1">
    <citation type="submission" date="2020-08" db="EMBL/GenBank/DDBJ databases">
        <title>Genomic Encyclopedia of Type Strains, Phase IV (KMG-IV): sequencing the most valuable type-strain genomes for metagenomic binning, comparative biology and taxonomic classification.</title>
        <authorList>
            <person name="Goeker M."/>
        </authorList>
    </citation>
    <scope>NUCLEOTIDE SEQUENCE [LARGE SCALE GENOMIC DNA]</scope>
    <source>
        <strain evidence="1 2">DSM 25799</strain>
    </source>
</reference>
<proteinExistence type="predicted"/>
<dbReference type="InterPro" id="IPR009693">
    <property type="entry name" value="Glucitol_operon_activator"/>
</dbReference>
<evidence type="ECO:0000313" key="2">
    <source>
        <dbReference type="Proteomes" id="UP000539953"/>
    </source>
</evidence>
<dbReference type="PIRSF" id="PIRSF011474">
    <property type="entry name" value="Glucitol_operon_activator"/>
    <property type="match status" value="1"/>
</dbReference>
<gene>
    <name evidence="1" type="ORF">HNQ47_001162</name>
</gene>
<protein>
    <submittedName>
        <fullName evidence="1">DNA-binding transcriptional regulator of glucitol operon</fullName>
    </submittedName>
</protein>
<accession>A0A7W8FXN5</accession>
<name>A0A7W8FXN5_9FIRM</name>
<dbReference type="Proteomes" id="UP000539953">
    <property type="component" value="Unassembled WGS sequence"/>
</dbReference>
<dbReference type="RefSeq" id="WP_183328430.1">
    <property type="nucleotide sequence ID" value="NZ_JACHHK010000003.1"/>
</dbReference>
<sequence>MIAFALVLAAAFILQFVLSSYQMKNFNNEFVKLRKQGKVVVGRKSGGFHAGAIVMFQIDEDGTIVQSKKIEGTTFLARVKDMPGFEGRYVGDLTEDDGPKGHRNLRKAIADGALTYRKFMNGEELQDVPSPVRKVENAVGRAVNRSSSERA</sequence>
<dbReference type="GO" id="GO:0003677">
    <property type="term" value="F:DNA binding"/>
    <property type="evidence" value="ECO:0007669"/>
    <property type="project" value="UniProtKB-KW"/>
</dbReference>